<dbReference type="AlphaFoldDB" id="A0A7X3SQ63"/>
<protein>
    <submittedName>
        <fullName evidence="1">Uncharacterized protein</fullName>
    </submittedName>
</protein>
<gene>
    <name evidence="1" type="ORF">GR328_15530</name>
</gene>
<proteinExistence type="predicted"/>
<dbReference type="Proteomes" id="UP000436483">
    <property type="component" value="Unassembled WGS sequence"/>
</dbReference>
<keyword evidence="2" id="KW-1185">Reference proteome</keyword>
<reference evidence="1 2" key="1">
    <citation type="submission" date="2019-12" db="EMBL/GenBank/DDBJ databases">
        <authorList>
            <person name="Yuan C.-G."/>
        </authorList>
    </citation>
    <scope>NUCLEOTIDE SEQUENCE [LARGE SCALE GENOMIC DNA]</scope>
    <source>
        <strain evidence="1 2">KCTC 23863</strain>
    </source>
</reference>
<evidence type="ECO:0000313" key="2">
    <source>
        <dbReference type="Proteomes" id="UP000436483"/>
    </source>
</evidence>
<name>A0A7X3SQ63_9HYPH</name>
<reference evidence="1 2" key="2">
    <citation type="submission" date="2020-01" db="EMBL/GenBank/DDBJ databases">
        <title>Microvirga sp. nov., an arsenate reduction bacterium isolated from Tibet hotspring sediments.</title>
        <authorList>
            <person name="Xian W.-D."/>
            <person name="Li W.-J."/>
        </authorList>
    </citation>
    <scope>NUCLEOTIDE SEQUENCE [LARGE SCALE GENOMIC DNA]</scope>
    <source>
        <strain evidence="1 2">KCTC 23863</strain>
    </source>
</reference>
<evidence type="ECO:0000313" key="1">
    <source>
        <dbReference type="EMBL" id="MXQ12844.1"/>
    </source>
</evidence>
<sequence length="106" mass="11357">MSRIRQVTKTGNLLIDGVLAAGNVWDMTSGPIKIKIETASGHNGDGGWFRAVAVSGQRPRGHGLKCAREKRIGYATLDAERRAGPDSGRPPACGGLRGKIHVYEYV</sequence>
<dbReference type="EMBL" id="WURB01000011">
    <property type="protein sequence ID" value="MXQ12844.1"/>
    <property type="molecule type" value="Genomic_DNA"/>
</dbReference>
<organism evidence="1 2">
    <name type="scientific">Microvirga makkahensis</name>
    <dbReference type="NCBI Taxonomy" id="1128670"/>
    <lineage>
        <taxon>Bacteria</taxon>
        <taxon>Pseudomonadati</taxon>
        <taxon>Pseudomonadota</taxon>
        <taxon>Alphaproteobacteria</taxon>
        <taxon>Hyphomicrobiales</taxon>
        <taxon>Methylobacteriaceae</taxon>
        <taxon>Microvirga</taxon>
    </lineage>
</organism>
<dbReference type="RefSeq" id="WP_160885434.1">
    <property type="nucleotide sequence ID" value="NZ_WURB01000011.1"/>
</dbReference>
<comment type="caution">
    <text evidence="1">The sequence shown here is derived from an EMBL/GenBank/DDBJ whole genome shotgun (WGS) entry which is preliminary data.</text>
</comment>
<accession>A0A7X3SQ63</accession>